<evidence type="ECO:0000313" key="2">
    <source>
        <dbReference type="Proteomes" id="UP000694392"/>
    </source>
</evidence>
<organism evidence="1 2">
    <name type="scientific">Sphenodon punctatus</name>
    <name type="common">Tuatara</name>
    <name type="synonym">Hatteria punctata</name>
    <dbReference type="NCBI Taxonomy" id="8508"/>
    <lineage>
        <taxon>Eukaryota</taxon>
        <taxon>Metazoa</taxon>
        <taxon>Chordata</taxon>
        <taxon>Craniata</taxon>
        <taxon>Vertebrata</taxon>
        <taxon>Euteleostomi</taxon>
        <taxon>Lepidosauria</taxon>
        <taxon>Sphenodontia</taxon>
        <taxon>Sphenodontidae</taxon>
        <taxon>Sphenodon</taxon>
    </lineage>
</organism>
<dbReference type="Ensembl" id="ENSSPUT00000009344.1">
    <property type="protein sequence ID" value="ENSSPUP00000008761.1"/>
    <property type="gene ID" value="ENSSPUG00000006799.1"/>
</dbReference>
<evidence type="ECO:0000313" key="1">
    <source>
        <dbReference type="Ensembl" id="ENSSPUP00000008761.1"/>
    </source>
</evidence>
<evidence type="ECO:0008006" key="3">
    <source>
        <dbReference type="Google" id="ProtNLM"/>
    </source>
</evidence>
<sequence length="435" mass="48209">MIYKALHGLGPSYLRDRLTLRAPERLLRSAGGVPSDESGQLTFTFVPSVGRLPTHCEVAEATKFLGSSALEPVDDSNQEIRNRSVVADGLALESGNRQESGSTCHVNSSHKIFHQKGQNTSKGAMQENDLFKAEFVFIMDSDEGDEDITLRNQGKQSTVGNGYEESRSQLLPSSQFSAGDELRKHVGELNLPDSQHTELFHGAAGQQNQCQQYKIKTSYKAFAAIPTNTLLMEQKALDEPAKIANVTEDRALDTHSELCSPAQLRQQTEELCAAIDQVLQDPLPMVPVILLSHLQMSAMLQRAPGRETRYVSPLQIYVSTKPGVIRPAAAKARIILKKEEPYQPNPFRKYLEETRSPDIEQVITILPETTVLHPLYQTKLIPPTKSPLHPQSISPADCLTPGPFSHLSSMLSDLHEHSYSPYSRNALYNKLSMSQ</sequence>
<dbReference type="PANTHER" id="PTHR31514">
    <property type="entry name" value="MUSCULAR LMNA-INTERACTING PROTEIN MLIP"/>
    <property type="match status" value="1"/>
</dbReference>
<protein>
    <recommendedName>
        <fullName evidence="3">Muscular LMNA-interacting protein</fullName>
    </recommendedName>
</protein>
<dbReference type="OMA" id="KLTXSNS"/>
<reference evidence="1" key="1">
    <citation type="submission" date="2025-08" db="UniProtKB">
        <authorList>
            <consortium name="Ensembl"/>
        </authorList>
    </citation>
    <scope>IDENTIFICATION</scope>
</reference>
<dbReference type="Pfam" id="PF15274">
    <property type="entry name" value="MLIP"/>
    <property type="match status" value="2"/>
</dbReference>
<keyword evidence="2" id="KW-1185">Reference proteome</keyword>
<accession>A0A8D0GHF4</accession>
<name>A0A8D0GHF4_SPHPU</name>
<proteinExistence type="predicted"/>
<reference evidence="1" key="2">
    <citation type="submission" date="2025-09" db="UniProtKB">
        <authorList>
            <consortium name="Ensembl"/>
        </authorList>
    </citation>
    <scope>IDENTIFICATION</scope>
</reference>
<dbReference type="InterPro" id="IPR029331">
    <property type="entry name" value="MLIP"/>
</dbReference>
<dbReference type="Proteomes" id="UP000694392">
    <property type="component" value="Unplaced"/>
</dbReference>
<dbReference type="PANTHER" id="PTHR31514:SF1">
    <property type="entry name" value="MUSCULAR LMNA-INTERACTING PROTEIN"/>
    <property type="match status" value="1"/>
</dbReference>
<dbReference type="AlphaFoldDB" id="A0A8D0GHF4"/>
<dbReference type="GeneTree" id="ENSGT00390000015862"/>